<dbReference type="RefSeq" id="XP_026077906.1">
    <property type="nucleotide sequence ID" value="XM_026222121.1"/>
</dbReference>
<sequence>MRFLISLCVSLLLLINGEIINGQTTESTTSSSDPCYDYNILDEYWRDIRQNLYQYSGQDDTLVEWSGWYRLYLNGESAQMSEWCVSFVGCGGETGLYLNGSHPRVEDGVVTREVLGSYMWGWWWYSNQCGAYSSTSIQVKACPGDYYVYEFVKPIISAPGPSYCAVAFQSFSSDPCYNYESLDRPWRANNESGDNVCDDSFSWNGWYRLFYYGMNIQMPETCVNSYSCNTGISLWLNGTHPQIEDGVVTREVCGGTYWAGCCNYKTNPIRVKACPGNYYVYELVKPQIGCSGYCTDVSTISQVASTVSPDIVPGSSITSNYDPCENYNVLNNYWRSTLNSWSMYGYISDHDDTLVEWDGWYRLFINESSAQMPEWCFYYMSCGSISSLWLGGSHPRLEDGVVTREVYGSRYDQCSRYRSEPIQVKACPGNYYVYKFTRPTLSIPLPVYCAVPFTTPSVDPCYTYTSLDEPWRATDNYIYTNNYYYGMCDYNVEWNGWYRMFYNGQNAQMPESCVNYGMCGTYNPLSLNGTHPQLEDGVVTRQVCTSEWYDCCAYRSHPIRVKACPGNYYVYEFVKPMFCGAYCVVPEASNQSTPSVSTTTERIPPIESITPLITTTAPPVDPCYNYTVLDELWRATNNQHSSQIMCDIWVSWNGWYRLFIQGQSVQMPDTCVGEYSCGTDAPLWLNGGHPTVEDGVVTRDVCGHYDNNCCFFQSNPIKVKACPGGYYVYEFVNPSACSLAYCADASNINTTYTTIYTTTAETTTTETTTIETTTMDNTTGPFYPYGTGDTVNAPSDDGSSSVIYLQQPFIFFGQTYNQIYVNNNGHLTFDGAWYSYSPYQFPAYGGKDLIAPFWTDIDNEWNGVISYQQYTSGSVLTQATQDINQYFPDLSFSASWVFVATWDRVAYFYNSGTETSFQVVLISNGHLSFVIMNYGAIAPTQRYVQAGYDTIDSSHHFSITGSLQNDITSLPHSSNVNVPGRWAFRTDHGSRGCQFNGLPVQLGDSFWSDAVCQERCTCTRRGLQCSFEPCTYSQACRQAAFQYSCQNIQRQTCTISGDPHYYTFDNQIFHFQGTCTYVLSEACGNGLPYYRIEGKNEHRGSTHVSWTRMVRVFVYNEEIELVKDHYHEAKVNGTFIATPFTLHNGSIQVYQSGFSLAISTDFGLLVTYDAYSYVTISVPYDYQNATCGLCGNYNLHPEDDFRSISGEILSSDIDFANSWKVEGDTDPECHDVRCTGLGCAVCTANEMSLYSDTNHCGILGDVLGPFASCHSVFSPQTYIENCVYDLCLGGGYQPILCQALNVYSAQCQQQGVQLGQWRQPGFCEIQCPEHSHFESQGTSCPATCSNPFAPINCPLPNQESCICDDGYILSAGQCVAEVNCGCVFEGFYYSEGQSVVLGEDCGRQCVCNSRSMVCTQHQCGPAEVCGLHNGVRGCRPISYATCSVESLGSYHTFDGQTFRYPGACGLTLARVMGPSQLPYFVLTVEKVPRGLQDFSRFLKFETGGTHVSIELGEGSNVQVDGQMVGLPISVGSSQIHIYHSSARGFVLETNFGVTVRADWPHIVRIIAPTTYNGTLGGLCGNLNGNVEDEFYSPNGVLMDDSQLFADSWRDGSLSAHCEDPTDMWEPGQYQNRSEFREHCSIMAMNDGPFAECSRTLDPWQRIEDCIQMLEQTGGAREALCEALRGYTLHCQQNGIGVGEWRSFTHCDPNCPANTHFELCGTSCPASCPSLSFPFQCTLPCQGGCQCNDGLVLDGDHCVPPTGCGCHYDGRYRQPGEQFWHGEECQFLCVCDGITGNVRCTPSSCSEQEICRVVDGEYGCHPNPHGSCYASGDPHYKSFDGTYFDFQGRCRYVLAKVCDDTRGLPHFQVDAKNDGWHEWPVSITVEVFVNVSGHLVHMSQDMNGYSAVKVDEEIRNLPVYLDSGRVSVYSTGQFVYVSTDFGFGVSYGGSWQLNIVVPADYNGVVCGICGNFNGLPEDDFLTPSGVLAHSADQFGAEWMAENDTSYNHDCGGGINPGNCHDESTTLISQALCEIIRDSQGPFSFCHGSVDPQAYFDNCVFDVCISENSNDVLCHSVQAYVSACQSANTVVYPWRESASCVMECSSNIPNSHYEVCGTDCGHTCASSIDASCEHTCSEGCFCDEGFVRSGGLCIPVEQCGCLYDGFYYNIGEQFWDSTCSQRCQCFAPNDLRCSPSGCPPTMDCAVRNGHRDCYSPMSTCTVWGDPHYITFDGAVAHFQGTCSYEIAQTCGNVTENDLEFRVVATNRHRGNMVVSFVSAVDVWLSQHGQQTHITIGQNRKVKVDGTAIDSPTYQNNDLVEIREEQGFVILNAFNEFIVHFDGHNSLLVRASERFYGSLCGMCGNFNGNPADDKVLPSGDPAPDDDSFGHSWQSDTSIPGCGARDQTGNADECPSRQRYSDLCSIITNTTGPFQNCHLHVDPAPYYYSCVYDLCLYTRANGMLCSAVEAYETACAILEIQIPEWRSALRCDVRDRCSELSCSEDEWCGKKSGVYGCLCNDDLPRPQADSFDFSESCESSSGSMSVSRCQLFEAGFPADVLHLNDPSCRGTVRNGRVEFHFDNDEHICGTNLLANGTHFIYSNYILGTPRSEGLISREKILKLSFSCAYPQTQTLSMNVEINPLESIVHKTLPAGEGRYQVRMIPYEDDEFTRPFTGRVDAELDQKMNVEVRVEGVDSRQFALVMDTCWATPVNDPDYSLRWDLILTECPNPNDDTVELLQNGVSTSSRFSFRMFIFTANSTKLYLHCAVHLCLLSSNRCSTDCNSEHQWRERRSLDFHDSASISLGPLMLSEGSTDKWVPQQVKVSEASRLCASLMLLLVPLFGFLNLF</sequence>
<evidence type="ECO:0000256" key="11">
    <source>
        <dbReference type="ARBA" id="ARBA00023136"/>
    </source>
</evidence>
<dbReference type="InterPro" id="IPR052749">
    <property type="entry name" value="Alpha-tectorin"/>
</dbReference>
<feature type="domain" description="VWFD" evidence="18">
    <location>
        <begin position="1051"/>
        <end position="1230"/>
    </location>
</feature>
<evidence type="ECO:0000313" key="19">
    <source>
        <dbReference type="Proteomes" id="UP000515129"/>
    </source>
</evidence>
<keyword evidence="19" id="KW-1185">Reference proteome</keyword>
<dbReference type="InterPro" id="IPR001007">
    <property type="entry name" value="VWF_dom"/>
</dbReference>
<dbReference type="SMART" id="SM00832">
    <property type="entry name" value="C8"/>
    <property type="match status" value="4"/>
</dbReference>
<keyword evidence="14" id="KW-0449">Lipoprotein</keyword>
<dbReference type="SMART" id="SM00539">
    <property type="entry name" value="NIDO"/>
    <property type="match status" value="1"/>
</dbReference>
<keyword evidence="8 15" id="KW-0732">Signal</keyword>
<reference evidence="20" key="1">
    <citation type="submission" date="2025-08" db="UniProtKB">
        <authorList>
            <consortium name="RefSeq"/>
        </authorList>
    </citation>
    <scope>IDENTIFICATION</scope>
    <source>
        <strain evidence="20">Wakin</strain>
        <tissue evidence="20">Muscle</tissue>
    </source>
</reference>
<dbReference type="Pfam" id="PF06119">
    <property type="entry name" value="NIDO"/>
    <property type="match status" value="1"/>
</dbReference>
<dbReference type="SMART" id="SM00241">
    <property type="entry name" value="ZP"/>
    <property type="match status" value="1"/>
</dbReference>
<keyword evidence="10" id="KW-0391">Immunity</keyword>
<dbReference type="InterPro" id="IPR014853">
    <property type="entry name" value="VWF/SSPO/ZAN-like_Cys-rich_dom"/>
</dbReference>
<dbReference type="Proteomes" id="UP000515129">
    <property type="component" value="Chromosome 37"/>
</dbReference>
<keyword evidence="11" id="KW-0472">Membrane</keyword>
<evidence type="ECO:0000259" key="18">
    <source>
        <dbReference type="PROSITE" id="PS51233"/>
    </source>
</evidence>
<dbReference type="InterPro" id="IPR001846">
    <property type="entry name" value="VWF_type-D"/>
</dbReference>
<evidence type="ECO:0000256" key="15">
    <source>
        <dbReference type="SAM" id="SignalP"/>
    </source>
</evidence>
<dbReference type="FunFam" id="2.10.25.10:FF:000055">
    <property type="entry name" value="alpha-tectorin isoform X1"/>
    <property type="match status" value="1"/>
</dbReference>
<dbReference type="InterPro" id="IPR042235">
    <property type="entry name" value="ZP-C_dom"/>
</dbReference>
<evidence type="ECO:0000256" key="5">
    <source>
        <dbReference type="ARBA" id="ARBA00022536"/>
    </source>
</evidence>
<evidence type="ECO:0000256" key="14">
    <source>
        <dbReference type="ARBA" id="ARBA00023288"/>
    </source>
</evidence>
<dbReference type="KEGG" id="caua:113055773"/>
<feature type="domain" description="ZP" evidence="16">
    <location>
        <begin position="2532"/>
        <end position="2783"/>
    </location>
</feature>
<dbReference type="InterPro" id="IPR003886">
    <property type="entry name" value="NIDO_dom"/>
</dbReference>
<evidence type="ECO:0000256" key="13">
    <source>
        <dbReference type="ARBA" id="ARBA00023180"/>
    </source>
</evidence>
<feature type="domain" description="NIDO" evidence="17">
    <location>
        <begin position="852"/>
        <end position="989"/>
    </location>
</feature>
<keyword evidence="4" id="KW-0964">Secreted</keyword>
<dbReference type="Pfam" id="PF00094">
    <property type="entry name" value="VWD"/>
    <property type="match status" value="4"/>
</dbReference>
<evidence type="ECO:0000259" key="16">
    <source>
        <dbReference type="PROSITE" id="PS51034"/>
    </source>
</evidence>
<dbReference type="InterPro" id="IPR025615">
    <property type="entry name" value="TILa_dom"/>
</dbReference>
<evidence type="ECO:0000256" key="4">
    <source>
        <dbReference type="ARBA" id="ARBA00022525"/>
    </source>
</evidence>
<dbReference type="SMART" id="SM00216">
    <property type="entry name" value="VWD"/>
    <property type="match status" value="4"/>
</dbReference>
<dbReference type="Pfam" id="PF23283">
    <property type="entry name" value="D8C_UMOD"/>
    <property type="match status" value="5"/>
</dbReference>
<dbReference type="SUPFAM" id="SSF57567">
    <property type="entry name" value="Serine protease inhibitors"/>
    <property type="match status" value="3"/>
</dbReference>
<dbReference type="SMART" id="SM00215">
    <property type="entry name" value="VWC_out"/>
    <property type="match status" value="4"/>
</dbReference>
<dbReference type="GO" id="GO:0005576">
    <property type="term" value="C:extracellular region"/>
    <property type="evidence" value="ECO:0007669"/>
    <property type="project" value="UniProtKB-SubCell"/>
</dbReference>
<proteinExistence type="predicted"/>
<dbReference type="Gene3D" id="2.60.40.3210">
    <property type="entry name" value="Zona pellucida, ZP-N domain"/>
    <property type="match status" value="1"/>
</dbReference>
<dbReference type="PANTHER" id="PTHR46160:SF9">
    <property type="entry name" value="PROTEIN PRY2-RELATED"/>
    <property type="match status" value="1"/>
</dbReference>
<dbReference type="Pfam" id="PF12714">
    <property type="entry name" value="TILa"/>
    <property type="match status" value="2"/>
</dbReference>
<gene>
    <name evidence="20" type="primary">LOC113055773</name>
</gene>
<dbReference type="CDD" id="cd19941">
    <property type="entry name" value="TIL"/>
    <property type="match status" value="3"/>
</dbReference>
<dbReference type="InterPro" id="IPR036084">
    <property type="entry name" value="Ser_inhib-like_sf"/>
</dbReference>
<dbReference type="OrthoDB" id="3438930at2759"/>
<evidence type="ECO:0000256" key="3">
    <source>
        <dbReference type="ARBA" id="ARBA00022475"/>
    </source>
</evidence>
<dbReference type="Pfam" id="PF00100">
    <property type="entry name" value="Zona_pellucida"/>
    <property type="match status" value="1"/>
</dbReference>
<dbReference type="InterPro" id="IPR001507">
    <property type="entry name" value="ZP_dom"/>
</dbReference>
<evidence type="ECO:0000256" key="10">
    <source>
        <dbReference type="ARBA" id="ARBA00022859"/>
    </source>
</evidence>
<keyword evidence="6" id="KW-0399">Innate immunity</keyword>
<feature type="domain" description="VWFD" evidence="18">
    <location>
        <begin position="1440"/>
        <end position="1618"/>
    </location>
</feature>
<evidence type="ECO:0000256" key="8">
    <source>
        <dbReference type="ARBA" id="ARBA00022729"/>
    </source>
</evidence>
<dbReference type="PROSITE" id="PS51034">
    <property type="entry name" value="ZP_2"/>
    <property type="match status" value="1"/>
</dbReference>
<dbReference type="Gene3D" id="2.60.40.4100">
    <property type="entry name" value="Zona pellucida, ZP-C domain"/>
    <property type="match status" value="1"/>
</dbReference>
<evidence type="ECO:0000313" key="20">
    <source>
        <dbReference type="RefSeq" id="XP_026077906.1"/>
    </source>
</evidence>
<dbReference type="InterPro" id="IPR017977">
    <property type="entry name" value="ZP_dom_CS"/>
</dbReference>
<keyword evidence="9" id="KW-0677">Repeat</keyword>
<organism evidence="19 20">
    <name type="scientific">Carassius auratus</name>
    <name type="common">Goldfish</name>
    <dbReference type="NCBI Taxonomy" id="7957"/>
    <lineage>
        <taxon>Eukaryota</taxon>
        <taxon>Metazoa</taxon>
        <taxon>Chordata</taxon>
        <taxon>Craniata</taxon>
        <taxon>Vertebrata</taxon>
        <taxon>Euteleostomi</taxon>
        <taxon>Actinopterygii</taxon>
        <taxon>Neopterygii</taxon>
        <taxon>Teleostei</taxon>
        <taxon>Ostariophysi</taxon>
        <taxon>Cypriniformes</taxon>
        <taxon>Cyprinidae</taxon>
        <taxon>Cyprininae</taxon>
        <taxon>Carassius</taxon>
    </lineage>
</organism>
<dbReference type="GeneID" id="113055773"/>
<dbReference type="Pfam" id="PF08742">
    <property type="entry name" value="C8"/>
    <property type="match status" value="4"/>
</dbReference>
<dbReference type="PROSITE" id="PS51233">
    <property type="entry name" value="VWFD"/>
    <property type="match status" value="4"/>
</dbReference>
<evidence type="ECO:0000256" key="1">
    <source>
        <dbReference type="ARBA" id="ARBA00004303"/>
    </source>
</evidence>
<keyword evidence="12" id="KW-1015">Disulfide bond</keyword>
<accession>A0A6P6L318</accession>
<keyword evidence="3" id="KW-1003">Cell membrane</keyword>
<comment type="subcellular location">
    <subcellularLocation>
        <location evidence="1">Apical cell membrane</location>
        <topology evidence="1">Lipid-anchor</topology>
        <topology evidence="1">GPI-anchor</topology>
    </subcellularLocation>
    <subcellularLocation>
        <location evidence="2">Secreted</location>
    </subcellularLocation>
</comment>
<feature type="chain" id="PRO_5028025788" evidence="15">
    <location>
        <begin position="23"/>
        <end position="2846"/>
    </location>
</feature>
<dbReference type="Pfam" id="PF01826">
    <property type="entry name" value="TIL"/>
    <property type="match status" value="3"/>
</dbReference>
<feature type="domain" description="VWFD" evidence="18">
    <location>
        <begin position="1825"/>
        <end position="2010"/>
    </location>
</feature>
<dbReference type="InterPro" id="IPR055355">
    <property type="entry name" value="ZP-C"/>
</dbReference>
<evidence type="ECO:0000256" key="12">
    <source>
        <dbReference type="ARBA" id="ARBA00023157"/>
    </source>
</evidence>
<dbReference type="GO" id="GO:0005886">
    <property type="term" value="C:plasma membrane"/>
    <property type="evidence" value="ECO:0007669"/>
    <property type="project" value="UniProtKB-SubCell"/>
</dbReference>
<dbReference type="InterPro" id="IPR057774">
    <property type="entry name" value="D8C_UMOD/GP2/OIT3-like"/>
</dbReference>
<evidence type="ECO:0000259" key="17">
    <source>
        <dbReference type="PROSITE" id="PS51220"/>
    </source>
</evidence>
<keyword evidence="5" id="KW-0245">EGF-like domain</keyword>
<feature type="domain" description="VWFD" evidence="18">
    <location>
        <begin position="2216"/>
        <end position="2399"/>
    </location>
</feature>
<dbReference type="GO" id="GO:0007160">
    <property type="term" value="P:cell-matrix adhesion"/>
    <property type="evidence" value="ECO:0007669"/>
    <property type="project" value="InterPro"/>
</dbReference>
<dbReference type="PROSITE" id="PS00682">
    <property type="entry name" value="ZP_1"/>
    <property type="match status" value="1"/>
</dbReference>
<protein>
    <submittedName>
        <fullName evidence="20">Alpha-tectorin-like</fullName>
    </submittedName>
</protein>
<dbReference type="PROSITE" id="PS51220">
    <property type="entry name" value="NIDO"/>
    <property type="match status" value="1"/>
</dbReference>
<name>A0A6P6L318_CARAU</name>
<evidence type="ECO:0000256" key="7">
    <source>
        <dbReference type="ARBA" id="ARBA00022622"/>
    </source>
</evidence>
<dbReference type="InterPro" id="IPR002919">
    <property type="entry name" value="TIL_dom"/>
</dbReference>
<dbReference type="PANTHER" id="PTHR46160">
    <property type="entry name" value="ALPHA-TECTORIN-RELATED"/>
    <property type="match status" value="1"/>
</dbReference>
<keyword evidence="13" id="KW-0325">Glycoprotein</keyword>
<keyword evidence="7" id="KW-0336">GPI-anchor</keyword>
<feature type="signal peptide" evidence="15">
    <location>
        <begin position="1"/>
        <end position="22"/>
    </location>
</feature>
<evidence type="ECO:0000256" key="9">
    <source>
        <dbReference type="ARBA" id="ARBA00022737"/>
    </source>
</evidence>
<evidence type="ECO:0000256" key="6">
    <source>
        <dbReference type="ARBA" id="ARBA00022588"/>
    </source>
</evidence>
<dbReference type="Gene3D" id="2.10.25.10">
    <property type="entry name" value="Laminin"/>
    <property type="match status" value="3"/>
</dbReference>
<evidence type="ECO:0000256" key="2">
    <source>
        <dbReference type="ARBA" id="ARBA00004613"/>
    </source>
</evidence>